<keyword evidence="12" id="KW-1185">Reference proteome</keyword>
<keyword evidence="8" id="KW-0479">Metal-binding</keyword>
<comment type="cofactor">
    <cofactor evidence="2">
        <name>Mg(2+)</name>
        <dbReference type="ChEBI" id="CHEBI:18420"/>
    </cofactor>
</comment>
<keyword evidence="11" id="KW-0808">Transferase</keyword>
<dbReference type="Gene3D" id="3.90.550.10">
    <property type="entry name" value="Spore Coat Polysaccharide Biosynthesis Protein SpsA, Chain A"/>
    <property type="match status" value="1"/>
</dbReference>
<evidence type="ECO:0000256" key="5">
    <source>
        <dbReference type="ARBA" id="ARBA00010726"/>
    </source>
</evidence>
<dbReference type="EMBL" id="JJMP01000001">
    <property type="protein sequence ID" value="RYC53265.1"/>
    <property type="molecule type" value="Genomic_DNA"/>
</dbReference>
<dbReference type="AlphaFoldDB" id="A0A444VR07"/>
<dbReference type="GO" id="GO:0046872">
    <property type="term" value="F:metal ion binding"/>
    <property type="evidence" value="ECO:0007669"/>
    <property type="project" value="UniProtKB-KW"/>
</dbReference>
<dbReference type="Pfam" id="PF02348">
    <property type="entry name" value="CTP_transf_3"/>
    <property type="match status" value="1"/>
</dbReference>
<evidence type="ECO:0000256" key="8">
    <source>
        <dbReference type="ARBA" id="ARBA00022723"/>
    </source>
</evidence>
<comment type="caution">
    <text evidence="11">The sequence shown here is derived from an EMBL/GenBank/DDBJ whole genome shotgun (WGS) entry which is preliminary data.</text>
</comment>
<dbReference type="InterPro" id="IPR036412">
    <property type="entry name" value="HAD-like_sf"/>
</dbReference>
<comment type="catalytic activity">
    <reaction evidence="1">
        <text>an N-acylneuraminate + CTP = a CMP-N-acyl-beta-neuraminate + diphosphate</text>
        <dbReference type="Rhea" id="RHEA:11344"/>
        <dbReference type="ChEBI" id="CHEBI:33019"/>
        <dbReference type="ChEBI" id="CHEBI:37563"/>
        <dbReference type="ChEBI" id="CHEBI:60073"/>
        <dbReference type="ChEBI" id="CHEBI:68671"/>
        <dbReference type="EC" id="2.7.7.43"/>
    </reaction>
</comment>
<keyword evidence="9" id="KW-0378">Hydrolase</keyword>
<evidence type="ECO:0000256" key="1">
    <source>
        <dbReference type="ARBA" id="ARBA00001862"/>
    </source>
</evidence>
<dbReference type="GO" id="GO:0016788">
    <property type="term" value="F:hydrolase activity, acting on ester bonds"/>
    <property type="evidence" value="ECO:0007669"/>
    <property type="project" value="InterPro"/>
</dbReference>
<sequence>MSKKSIGFIPLRKNSKGIPGKNKKKLLGRPLFTWVLTEAIFSNLDEVYVFTDDNDIIDYISQHFKWAPKVKPLKRSDENASDTASTEAAMLEFCESAQIDFDVFCLLQATSPLTKRKDINAALAKLDDEGFDAVLSVVNTHRFTWSKDGKPLNYDFKARPRRQDFDGLLIENGAVYCTNKEALLESKNRLSGSIGLIEMHEETLVEIDSETDFQIIEQLLISHFKSNKSAQRINHFILDVDGVFTDGSVTFNKEGEFSKRFDMRDGMGLEVLREHGVNVMVMTSENSQVVSQRMKKLKIADTFLGVKDKYSFLENLCSERNISPKEIAYIGDDVNDWSNILRAGWSFCPSNATKHIKYHVDMVLKNKSAQGAIREACEFIINYNLRFNDL</sequence>
<evidence type="ECO:0000256" key="7">
    <source>
        <dbReference type="ARBA" id="ARBA00012491"/>
    </source>
</evidence>
<name>A0A444VR07_9FLAO</name>
<dbReference type="UniPathway" id="UPA00628"/>
<comment type="subunit">
    <text evidence="6">Homotetramer.</text>
</comment>
<dbReference type="SFLD" id="SFLDS00003">
    <property type="entry name" value="Haloacid_Dehalogenase"/>
    <property type="match status" value="1"/>
</dbReference>
<evidence type="ECO:0000256" key="10">
    <source>
        <dbReference type="ARBA" id="ARBA00022842"/>
    </source>
</evidence>
<accession>A0A444VR07</accession>
<evidence type="ECO:0000313" key="12">
    <source>
        <dbReference type="Proteomes" id="UP000290261"/>
    </source>
</evidence>
<dbReference type="SFLD" id="SFLDG01136">
    <property type="entry name" value="C1.6:_Phosphoserine_Phosphatas"/>
    <property type="match status" value="1"/>
</dbReference>
<dbReference type="CDD" id="cd02513">
    <property type="entry name" value="CMP-NeuAc_Synthase"/>
    <property type="match status" value="1"/>
</dbReference>
<comment type="pathway">
    <text evidence="3">Amino-sugar metabolism; N-acetylneuraminate metabolism.</text>
</comment>
<keyword evidence="10" id="KW-0460">Magnesium</keyword>
<dbReference type="NCBIfam" id="TIGR01670">
    <property type="entry name" value="KdsC-phosphatas"/>
    <property type="match status" value="1"/>
</dbReference>
<dbReference type="InterPro" id="IPR010023">
    <property type="entry name" value="KdsC_fam"/>
</dbReference>
<dbReference type="EC" id="2.7.7.43" evidence="7"/>
<comment type="similarity">
    <text evidence="4">Belongs to the KdsC family.</text>
</comment>
<evidence type="ECO:0000256" key="4">
    <source>
        <dbReference type="ARBA" id="ARBA00005893"/>
    </source>
</evidence>
<dbReference type="GO" id="GO:0006054">
    <property type="term" value="P:N-acetylneuraminate metabolic process"/>
    <property type="evidence" value="ECO:0007669"/>
    <property type="project" value="UniProtKB-UniPathway"/>
</dbReference>
<organism evidence="11 12">
    <name type="scientific">Flagellimonas olearia</name>
    <dbReference type="NCBI Taxonomy" id="552546"/>
    <lineage>
        <taxon>Bacteria</taxon>
        <taxon>Pseudomonadati</taxon>
        <taxon>Bacteroidota</taxon>
        <taxon>Flavobacteriia</taxon>
        <taxon>Flavobacteriales</taxon>
        <taxon>Flavobacteriaceae</taxon>
        <taxon>Flagellimonas</taxon>
    </lineage>
</organism>
<dbReference type="InterPro" id="IPR003329">
    <property type="entry name" value="Cytidylyl_trans"/>
</dbReference>
<comment type="similarity">
    <text evidence="5">Belongs to the CMP-NeuNAc synthase family.</text>
</comment>
<dbReference type="Pfam" id="PF08282">
    <property type="entry name" value="Hydrolase_3"/>
    <property type="match status" value="1"/>
</dbReference>
<dbReference type="GO" id="GO:0008781">
    <property type="term" value="F:N-acylneuraminate cytidylyltransferase activity"/>
    <property type="evidence" value="ECO:0007669"/>
    <property type="project" value="UniProtKB-EC"/>
</dbReference>
<dbReference type="SFLD" id="SFLDG01138">
    <property type="entry name" value="C1.6.2:_Deoxy-d-mannose-octulo"/>
    <property type="match status" value="1"/>
</dbReference>
<protein>
    <recommendedName>
        <fullName evidence="7">N-acylneuraminate cytidylyltransferase</fullName>
        <ecNumber evidence="7">2.7.7.43</ecNumber>
    </recommendedName>
</protein>
<dbReference type="PANTHER" id="PTHR21485:SF3">
    <property type="entry name" value="N-ACYLNEURAMINATE CYTIDYLYLTRANSFERASE"/>
    <property type="match status" value="1"/>
</dbReference>
<dbReference type="SUPFAM" id="SSF56784">
    <property type="entry name" value="HAD-like"/>
    <property type="match status" value="1"/>
</dbReference>
<evidence type="ECO:0000256" key="3">
    <source>
        <dbReference type="ARBA" id="ARBA00005141"/>
    </source>
</evidence>
<dbReference type="InterPro" id="IPR029044">
    <property type="entry name" value="Nucleotide-diphossugar_trans"/>
</dbReference>
<dbReference type="InterPro" id="IPR023214">
    <property type="entry name" value="HAD_sf"/>
</dbReference>
<evidence type="ECO:0000313" key="11">
    <source>
        <dbReference type="EMBL" id="RYC53265.1"/>
    </source>
</evidence>
<evidence type="ECO:0000256" key="9">
    <source>
        <dbReference type="ARBA" id="ARBA00022801"/>
    </source>
</evidence>
<dbReference type="PANTHER" id="PTHR21485">
    <property type="entry name" value="HAD SUPERFAMILY MEMBERS CMAS AND KDSC"/>
    <property type="match status" value="1"/>
</dbReference>
<dbReference type="SUPFAM" id="SSF53448">
    <property type="entry name" value="Nucleotide-diphospho-sugar transferases"/>
    <property type="match status" value="1"/>
</dbReference>
<evidence type="ECO:0000256" key="6">
    <source>
        <dbReference type="ARBA" id="ARBA00011881"/>
    </source>
</evidence>
<dbReference type="Proteomes" id="UP000290261">
    <property type="component" value="Unassembled WGS sequence"/>
</dbReference>
<proteinExistence type="inferred from homology"/>
<dbReference type="Gene3D" id="3.40.50.1000">
    <property type="entry name" value="HAD superfamily/HAD-like"/>
    <property type="match status" value="1"/>
</dbReference>
<evidence type="ECO:0000256" key="2">
    <source>
        <dbReference type="ARBA" id="ARBA00001946"/>
    </source>
</evidence>
<dbReference type="RefSeq" id="WP_129652954.1">
    <property type="nucleotide sequence ID" value="NZ_ML142907.1"/>
</dbReference>
<dbReference type="InterPro" id="IPR050793">
    <property type="entry name" value="CMP-NeuNAc_synthase"/>
</dbReference>
<gene>
    <name evidence="11" type="ORF">DN53_03325</name>
</gene>
<reference evidence="11 12" key="1">
    <citation type="submission" date="2014-04" db="EMBL/GenBank/DDBJ databases">
        <title>Whole genome of Muricauda olearia.</title>
        <authorList>
            <person name="Zhang X.-H."/>
            <person name="Tang K."/>
        </authorList>
    </citation>
    <scope>NUCLEOTIDE SEQUENCE [LARGE SCALE GENOMIC DNA]</scope>
    <source>
        <strain evidence="11 12">Th120</strain>
    </source>
</reference>